<organism evidence="1 2">
    <name type="scientific">Clostridium novyi (strain NT)</name>
    <dbReference type="NCBI Taxonomy" id="386415"/>
    <lineage>
        <taxon>Bacteria</taxon>
        <taxon>Bacillati</taxon>
        <taxon>Bacillota</taxon>
        <taxon>Clostridia</taxon>
        <taxon>Eubacteriales</taxon>
        <taxon>Clostridiaceae</taxon>
        <taxon>Clostridium</taxon>
    </lineage>
</organism>
<dbReference type="KEGG" id="cno:NT01CX_0119"/>
<name>A0Q1X6_CLONN</name>
<dbReference type="eggNOG" id="ENOG5032WKN">
    <property type="taxonomic scope" value="Bacteria"/>
</dbReference>
<dbReference type="Proteomes" id="UP000008220">
    <property type="component" value="Chromosome"/>
</dbReference>
<gene>
    <name evidence="1" type="ordered locus">NT01CX_0119</name>
</gene>
<accession>A0Q1X6</accession>
<sequence length="161" mass="19224">MNNIFNINEKINTLYNCINEMGGIIDLPWCDELLYPYYNHFDDSKDKYKVGSLVAFWGLLEEWNDGSGFPFYTGKEKYECHNFKKYMEAFMNYSLNIKSCYPNIYRVIVRLLMNLDKYENFEDTFPNIDVKFITKIRDVLLNDEILFTHELYKNAYSEAGL</sequence>
<proteinExistence type="predicted"/>
<dbReference type="AlphaFoldDB" id="A0Q1X6"/>
<evidence type="ECO:0000313" key="2">
    <source>
        <dbReference type="Proteomes" id="UP000008220"/>
    </source>
</evidence>
<dbReference type="EMBL" id="CP000382">
    <property type="protein sequence ID" value="ABK62288.1"/>
    <property type="molecule type" value="Genomic_DNA"/>
</dbReference>
<dbReference type="HOGENOM" id="CLU_1642067_0_0_9"/>
<keyword evidence="2" id="KW-1185">Reference proteome</keyword>
<reference evidence="1 2" key="1">
    <citation type="journal article" date="2006" name="Nat. Biotechnol.">
        <title>The genome and transcriptomes of the anti-tumor agent Clostridium novyi-NT.</title>
        <authorList>
            <person name="Bettegowda C."/>
            <person name="Huang X."/>
            <person name="Lin J."/>
            <person name="Cheong I."/>
            <person name="Kohli M."/>
            <person name="Szabo S.A."/>
            <person name="Zhang X."/>
            <person name="Diaz L.A. Jr."/>
            <person name="Velculescu V.E."/>
            <person name="Parmigiani G."/>
            <person name="Kinzler K.W."/>
            <person name="Vogelstein B."/>
            <person name="Zhou S."/>
        </authorList>
    </citation>
    <scope>NUCLEOTIDE SEQUENCE [LARGE SCALE GENOMIC DNA]</scope>
    <source>
        <strain evidence="1 2">NT</strain>
    </source>
</reference>
<dbReference type="RefSeq" id="WP_011722618.1">
    <property type="nucleotide sequence ID" value="NC_008593.1"/>
</dbReference>
<protein>
    <submittedName>
        <fullName evidence="1">Uncharacterized protein</fullName>
    </submittedName>
</protein>
<evidence type="ECO:0000313" key="1">
    <source>
        <dbReference type="EMBL" id="ABK62288.1"/>
    </source>
</evidence>